<keyword evidence="1" id="KW-0812">Transmembrane</keyword>
<feature type="transmembrane region" description="Helical" evidence="1">
    <location>
        <begin position="116"/>
        <end position="133"/>
    </location>
</feature>
<keyword evidence="1" id="KW-1133">Transmembrane helix</keyword>
<dbReference type="Proteomes" id="UP001203423">
    <property type="component" value="Unassembled WGS sequence"/>
</dbReference>
<keyword evidence="1" id="KW-0472">Membrane</keyword>
<proteinExistence type="predicted"/>
<feature type="transmembrane region" description="Helical" evidence="1">
    <location>
        <begin position="12"/>
        <end position="28"/>
    </location>
</feature>
<evidence type="ECO:0000313" key="3">
    <source>
        <dbReference type="Proteomes" id="UP001203423"/>
    </source>
</evidence>
<organism evidence="2 3">
    <name type="scientific">Shewanella surugensis</name>
    <dbReference type="NCBI Taxonomy" id="212020"/>
    <lineage>
        <taxon>Bacteria</taxon>
        <taxon>Pseudomonadati</taxon>
        <taxon>Pseudomonadota</taxon>
        <taxon>Gammaproteobacteria</taxon>
        <taxon>Alteromonadales</taxon>
        <taxon>Shewanellaceae</taxon>
        <taxon>Shewanella</taxon>
    </lineage>
</organism>
<gene>
    <name evidence="2" type="ORF">L2764_27130</name>
</gene>
<comment type="caution">
    <text evidence="2">The sequence shown here is derived from an EMBL/GenBank/DDBJ whole genome shotgun (WGS) entry which is preliminary data.</text>
</comment>
<protein>
    <submittedName>
        <fullName evidence="2">Uncharacterized protein</fullName>
    </submittedName>
</protein>
<evidence type="ECO:0000313" key="2">
    <source>
        <dbReference type="EMBL" id="MCL1128017.1"/>
    </source>
</evidence>
<dbReference type="RefSeq" id="WP_248943439.1">
    <property type="nucleotide sequence ID" value="NZ_JAKIKS010000299.1"/>
</dbReference>
<evidence type="ECO:0000256" key="1">
    <source>
        <dbReference type="SAM" id="Phobius"/>
    </source>
</evidence>
<reference evidence="2 3" key="1">
    <citation type="submission" date="2022-01" db="EMBL/GenBank/DDBJ databases">
        <title>Whole genome-based taxonomy of the Shewanellaceae.</title>
        <authorList>
            <person name="Martin-Rodriguez A.J."/>
        </authorList>
    </citation>
    <scope>NUCLEOTIDE SEQUENCE [LARGE SCALE GENOMIC DNA]</scope>
    <source>
        <strain evidence="2 3">DSM 17177</strain>
    </source>
</reference>
<sequence>MMVETMTHKKIGLYVISIALLFVFIFVLKVDVPICYGEGCEFIGISELLKRNVVPIICLVCLLWAFIEYKKFRFDLQGATNIPFKIKKIEGVNYEHLTFLATYVIPLVSFNFDSGRYLILLGVLLVVMGVIYVKTDLFYANPSLALFGFHIYKVDGSFKNKEERDGIILISLSKLSNSDNVSYIKIDERIYYAEKVRK</sequence>
<name>A0ABT0LJX3_9GAMM</name>
<feature type="transmembrane region" description="Helical" evidence="1">
    <location>
        <begin position="48"/>
        <end position="67"/>
    </location>
</feature>
<accession>A0ABT0LJX3</accession>
<dbReference type="EMBL" id="JAKIKS010000299">
    <property type="protein sequence ID" value="MCL1128017.1"/>
    <property type="molecule type" value="Genomic_DNA"/>
</dbReference>
<keyword evidence="3" id="KW-1185">Reference proteome</keyword>
<dbReference type="InterPro" id="IPR048118">
    <property type="entry name" value="KwaA"/>
</dbReference>
<dbReference type="NCBIfam" id="NF041622">
    <property type="entry name" value="KwaA"/>
    <property type="match status" value="1"/>
</dbReference>